<dbReference type="Gene3D" id="1.20.1440.60">
    <property type="entry name" value="23S rRNA-intervening sequence"/>
    <property type="match status" value="1"/>
</dbReference>
<evidence type="ECO:0000313" key="2">
    <source>
        <dbReference type="Proteomes" id="UP001597297"/>
    </source>
</evidence>
<dbReference type="NCBIfam" id="TIGR02436">
    <property type="entry name" value="four helix bundle protein"/>
    <property type="match status" value="1"/>
</dbReference>
<protein>
    <submittedName>
        <fullName evidence="1">Four helix bundle protein</fullName>
    </submittedName>
</protein>
<dbReference type="EMBL" id="JBHUJC010000020">
    <property type="protein sequence ID" value="MFD2276225.1"/>
    <property type="molecule type" value="Genomic_DNA"/>
</dbReference>
<dbReference type="RefSeq" id="WP_377096591.1">
    <property type="nucleotide sequence ID" value="NZ_JBHSJM010000001.1"/>
</dbReference>
<dbReference type="Pfam" id="PF05635">
    <property type="entry name" value="23S_rRNA_IVP"/>
    <property type="match status" value="1"/>
</dbReference>
<comment type="caution">
    <text evidence="1">The sequence shown here is derived from an EMBL/GenBank/DDBJ whole genome shotgun (WGS) entry which is preliminary data.</text>
</comment>
<dbReference type="InterPro" id="IPR036583">
    <property type="entry name" value="23S_rRNA_IVS_sf"/>
</dbReference>
<gene>
    <name evidence="1" type="ORF">ACFSQZ_07080</name>
</gene>
<reference evidence="2" key="1">
    <citation type="journal article" date="2019" name="Int. J. Syst. Evol. Microbiol.">
        <title>The Global Catalogue of Microorganisms (GCM) 10K type strain sequencing project: providing services to taxonomists for standard genome sequencing and annotation.</title>
        <authorList>
            <consortium name="The Broad Institute Genomics Platform"/>
            <consortium name="The Broad Institute Genome Sequencing Center for Infectious Disease"/>
            <person name="Wu L."/>
            <person name="Ma J."/>
        </authorList>
    </citation>
    <scope>NUCLEOTIDE SEQUENCE [LARGE SCALE GENOMIC DNA]</scope>
    <source>
        <strain evidence="2">JCM 16545</strain>
    </source>
</reference>
<dbReference type="Proteomes" id="UP001597297">
    <property type="component" value="Unassembled WGS sequence"/>
</dbReference>
<keyword evidence="2" id="KW-1185">Reference proteome</keyword>
<proteinExistence type="predicted"/>
<evidence type="ECO:0000313" key="1">
    <source>
        <dbReference type="EMBL" id="MFD2276225.1"/>
    </source>
</evidence>
<sequence length="58" mass="6392">MGFRDLVTRTAVSVPSNIAEGAERNGTKEFIQFLGIAKGSLGELAEMLYSLFRTLRKT</sequence>
<dbReference type="InterPro" id="IPR012657">
    <property type="entry name" value="23S_rRNA-intervening_sequence"/>
</dbReference>
<dbReference type="SUPFAM" id="SSF158446">
    <property type="entry name" value="IVS-encoded protein-like"/>
    <property type="match status" value="1"/>
</dbReference>
<organism evidence="1 2">
    <name type="scientific">Rubritalea spongiae</name>
    <dbReference type="NCBI Taxonomy" id="430797"/>
    <lineage>
        <taxon>Bacteria</taxon>
        <taxon>Pseudomonadati</taxon>
        <taxon>Verrucomicrobiota</taxon>
        <taxon>Verrucomicrobiia</taxon>
        <taxon>Verrucomicrobiales</taxon>
        <taxon>Rubritaleaceae</taxon>
        <taxon>Rubritalea</taxon>
    </lineage>
</organism>
<dbReference type="PANTHER" id="PTHR38471:SF2">
    <property type="entry name" value="FOUR HELIX BUNDLE PROTEIN"/>
    <property type="match status" value="1"/>
</dbReference>
<name>A0ABW5E3K0_9BACT</name>
<accession>A0ABW5E3K0</accession>
<dbReference type="PANTHER" id="PTHR38471">
    <property type="entry name" value="FOUR HELIX BUNDLE PROTEIN"/>
    <property type="match status" value="1"/>
</dbReference>